<feature type="compositionally biased region" description="Polar residues" evidence="1">
    <location>
        <begin position="548"/>
        <end position="561"/>
    </location>
</feature>
<dbReference type="EMBL" id="ML978311">
    <property type="protein sequence ID" value="KAF2024053.1"/>
    <property type="molecule type" value="Genomic_DNA"/>
</dbReference>
<feature type="compositionally biased region" description="Polar residues" evidence="1">
    <location>
        <begin position="99"/>
        <end position="111"/>
    </location>
</feature>
<dbReference type="Proteomes" id="UP000799777">
    <property type="component" value="Unassembled WGS sequence"/>
</dbReference>
<dbReference type="OrthoDB" id="3801079at2759"/>
<gene>
    <name evidence="2" type="ORF">EK21DRAFT_94404</name>
</gene>
<organism evidence="2 3">
    <name type="scientific">Setomelanomma holmii</name>
    <dbReference type="NCBI Taxonomy" id="210430"/>
    <lineage>
        <taxon>Eukaryota</taxon>
        <taxon>Fungi</taxon>
        <taxon>Dikarya</taxon>
        <taxon>Ascomycota</taxon>
        <taxon>Pezizomycotina</taxon>
        <taxon>Dothideomycetes</taxon>
        <taxon>Pleosporomycetidae</taxon>
        <taxon>Pleosporales</taxon>
        <taxon>Pleosporineae</taxon>
        <taxon>Phaeosphaeriaceae</taxon>
        <taxon>Setomelanomma</taxon>
    </lineage>
</organism>
<protein>
    <submittedName>
        <fullName evidence="2">Uncharacterized protein</fullName>
    </submittedName>
</protein>
<feature type="region of interest" description="Disordered" evidence="1">
    <location>
        <begin position="532"/>
        <end position="618"/>
    </location>
</feature>
<feature type="region of interest" description="Disordered" evidence="1">
    <location>
        <begin position="1"/>
        <end position="128"/>
    </location>
</feature>
<keyword evidence="3" id="KW-1185">Reference proteome</keyword>
<feature type="compositionally biased region" description="Basic and acidic residues" evidence="1">
    <location>
        <begin position="424"/>
        <end position="437"/>
    </location>
</feature>
<feature type="region of interest" description="Disordered" evidence="1">
    <location>
        <begin position="331"/>
        <end position="352"/>
    </location>
</feature>
<evidence type="ECO:0000256" key="1">
    <source>
        <dbReference type="SAM" id="MobiDB-lite"/>
    </source>
</evidence>
<feature type="region of interest" description="Disordered" evidence="1">
    <location>
        <begin position="408"/>
        <end position="509"/>
    </location>
</feature>
<feature type="compositionally biased region" description="Basic and acidic residues" evidence="1">
    <location>
        <begin position="532"/>
        <end position="543"/>
    </location>
</feature>
<proteinExistence type="predicted"/>
<feature type="compositionally biased region" description="Basic and acidic residues" evidence="1">
    <location>
        <begin position="574"/>
        <end position="593"/>
    </location>
</feature>
<comment type="caution">
    <text evidence="2">The sequence shown here is derived from an EMBL/GenBank/DDBJ whole genome shotgun (WGS) entry which is preliminary data.</text>
</comment>
<accession>A0A9P4GWM3</accession>
<sequence>MSYHGDLPNPGATWDPAEDPLLNVGSKQTVDDDDSNPDCIDVLPRAPSNGSMQGRNPLSTSEQTSTEGPQQGIGWPCGRLNLNDPNTLGGDGTKDLQDDSNLPDNAIAGSNTRHRVGETTGESERETLQQDLDEPFLALGGADENEIGRLLEPMQRQLDILRTTSPESLPPYNLHVRSRSHAQVLRWRLTEIAKFLRNHFEQNVPDNARGRLELRVYRFIAAHHWPLPLTPTTHLNIQYAVHNIRFRSLPIELLEDEQAARREWAEESRQTRRIGFGDPAALRRHIAATKSANAGETVRAGSTKADAELARALDQQEREEAEARDRAAAQKLADEDASMEWQQSSMNDSRGSRNVALSSFTEVAPSAPEESLRLLRKHGYQSPIANINRGDLDDDDDPLIRLARSAVQETEGSPVFTMSEDMEAERKDLEERQRGTQDGDDDDLPELKPYGYNPGAISSMAPRVSRRDASPPPAFPVAGRQTFDDECASSPDLVVSDRPDLPTTTSAEQLALDEEMARRLQQEMDKEQFGHAEWNKRHHEGSELRTAQRLSTRSQRLGTVTEQRDVETDSGLADLKRFQREDEKRFKKGHFDKDDNDDMPHSQAAHARGSRPTLSTSIRPGRRKAWYTPDVGLGIGPVDYPGVLVAYVSWSGDYLGVFAIICLEVVDGAVGGVVPESQVLTIPAACDVAFALDPITVGEQRVRSAPGYEVELGSGQGLVQAPCYLRVWVKEMKQFNPEIDVERRPDNSVRPLLKVGRVVANFGMQTPLKGVVSLVAFGFDPQRPEAAFQIWSRIPFEQRTPGRK</sequence>
<dbReference type="AlphaFoldDB" id="A0A9P4GWM3"/>
<feature type="compositionally biased region" description="Polar residues" evidence="1">
    <location>
        <begin position="340"/>
        <end position="349"/>
    </location>
</feature>
<feature type="compositionally biased region" description="Polar residues" evidence="1">
    <location>
        <begin position="48"/>
        <end position="69"/>
    </location>
</feature>
<name>A0A9P4GWM3_9PLEO</name>
<reference evidence="2" key="1">
    <citation type="journal article" date="2020" name="Stud. Mycol.">
        <title>101 Dothideomycetes genomes: a test case for predicting lifestyles and emergence of pathogens.</title>
        <authorList>
            <person name="Haridas S."/>
            <person name="Albert R."/>
            <person name="Binder M."/>
            <person name="Bloem J."/>
            <person name="Labutti K."/>
            <person name="Salamov A."/>
            <person name="Andreopoulos B."/>
            <person name="Baker S."/>
            <person name="Barry K."/>
            <person name="Bills G."/>
            <person name="Bluhm B."/>
            <person name="Cannon C."/>
            <person name="Castanera R."/>
            <person name="Culley D."/>
            <person name="Daum C."/>
            <person name="Ezra D."/>
            <person name="Gonzalez J."/>
            <person name="Henrissat B."/>
            <person name="Kuo A."/>
            <person name="Liang C."/>
            <person name="Lipzen A."/>
            <person name="Lutzoni F."/>
            <person name="Magnuson J."/>
            <person name="Mondo S."/>
            <person name="Nolan M."/>
            <person name="Ohm R."/>
            <person name="Pangilinan J."/>
            <person name="Park H.-J."/>
            <person name="Ramirez L."/>
            <person name="Alfaro M."/>
            <person name="Sun H."/>
            <person name="Tritt A."/>
            <person name="Yoshinaga Y."/>
            <person name="Zwiers L.-H."/>
            <person name="Turgeon B."/>
            <person name="Goodwin S."/>
            <person name="Spatafora J."/>
            <person name="Crous P."/>
            <person name="Grigoriev I."/>
        </authorList>
    </citation>
    <scope>NUCLEOTIDE SEQUENCE</scope>
    <source>
        <strain evidence="2">CBS 110217</strain>
    </source>
</reference>
<evidence type="ECO:0000313" key="3">
    <source>
        <dbReference type="Proteomes" id="UP000799777"/>
    </source>
</evidence>
<evidence type="ECO:0000313" key="2">
    <source>
        <dbReference type="EMBL" id="KAF2024053.1"/>
    </source>
</evidence>